<gene>
    <name evidence="2" type="ORF">ACFORG_19160</name>
</gene>
<evidence type="ECO:0000259" key="1">
    <source>
        <dbReference type="Pfam" id="PF13649"/>
    </source>
</evidence>
<reference evidence="3" key="1">
    <citation type="journal article" date="2019" name="Int. J. Syst. Evol. Microbiol.">
        <title>The Global Catalogue of Microorganisms (GCM) 10K type strain sequencing project: providing services to taxonomists for standard genome sequencing and annotation.</title>
        <authorList>
            <consortium name="The Broad Institute Genomics Platform"/>
            <consortium name="The Broad Institute Genome Sequencing Center for Infectious Disease"/>
            <person name="Wu L."/>
            <person name="Ma J."/>
        </authorList>
    </citation>
    <scope>NUCLEOTIDE SEQUENCE [LARGE SCALE GENOMIC DNA]</scope>
    <source>
        <strain evidence="3">KCTC 42911</strain>
    </source>
</reference>
<comment type="caution">
    <text evidence="2">The sequence shown here is derived from an EMBL/GenBank/DDBJ whole genome shotgun (WGS) entry which is preliminary data.</text>
</comment>
<dbReference type="EC" id="2.1.1.-" evidence="2"/>
<keyword evidence="2" id="KW-0808">Transferase</keyword>
<name>A0ABV7TKQ4_9RHOB</name>
<dbReference type="Pfam" id="PF13649">
    <property type="entry name" value="Methyltransf_25"/>
    <property type="match status" value="1"/>
</dbReference>
<dbReference type="InterPro" id="IPR041698">
    <property type="entry name" value="Methyltransf_25"/>
</dbReference>
<protein>
    <submittedName>
        <fullName evidence="2">SAM-dependent methyltransferase</fullName>
        <ecNumber evidence="2">2.1.1.-</ecNumber>
    </submittedName>
</protein>
<evidence type="ECO:0000313" key="2">
    <source>
        <dbReference type="EMBL" id="MFC3615876.1"/>
    </source>
</evidence>
<dbReference type="InterPro" id="IPR029063">
    <property type="entry name" value="SAM-dependent_MTases_sf"/>
</dbReference>
<evidence type="ECO:0000313" key="3">
    <source>
        <dbReference type="Proteomes" id="UP001595629"/>
    </source>
</evidence>
<dbReference type="GO" id="GO:0032259">
    <property type="term" value="P:methylation"/>
    <property type="evidence" value="ECO:0007669"/>
    <property type="project" value="UniProtKB-KW"/>
</dbReference>
<dbReference type="RefSeq" id="WP_386737155.1">
    <property type="nucleotide sequence ID" value="NZ_JBHRXI010000025.1"/>
</dbReference>
<keyword evidence="2" id="KW-0489">Methyltransferase</keyword>
<feature type="domain" description="Methyltransferase" evidence="1">
    <location>
        <begin position="36"/>
        <end position="128"/>
    </location>
</feature>
<organism evidence="2 3">
    <name type="scientific">Lutimaribacter marinistellae</name>
    <dbReference type="NCBI Taxonomy" id="1820329"/>
    <lineage>
        <taxon>Bacteria</taxon>
        <taxon>Pseudomonadati</taxon>
        <taxon>Pseudomonadota</taxon>
        <taxon>Alphaproteobacteria</taxon>
        <taxon>Rhodobacterales</taxon>
        <taxon>Roseobacteraceae</taxon>
        <taxon>Lutimaribacter</taxon>
    </lineage>
</organism>
<dbReference type="SUPFAM" id="SSF53335">
    <property type="entry name" value="S-adenosyl-L-methionine-dependent methyltransferases"/>
    <property type="match status" value="1"/>
</dbReference>
<keyword evidence="3" id="KW-1185">Reference proteome</keyword>
<dbReference type="Gene3D" id="3.40.50.150">
    <property type="entry name" value="Vaccinia Virus protein VP39"/>
    <property type="match status" value="1"/>
</dbReference>
<dbReference type="CDD" id="cd02440">
    <property type="entry name" value="AdoMet_MTases"/>
    <property type="match status" value="1"/>
</dbReference>
<dbReference type="EMBL" id="JBHRXI010000025">
    <property type="protein sequence ID" value="MFC3615876.1"/>
    <property type="molecule type" value="Genomic_DNA"/>
</dbReference>
<accession>A0ABV7TKQ4</accession>
<dbReference type="Proteomes" id="UP001595629">
    <property type="component" value="Unassembled WGS sequence"/>
</dbReference>
<sequence length="199" mass="22134">MWEERYRSSAGYLFGKEPALFLRDHENLLEPGLSALSVADGEGRNSVFMAQKGLEVTAIEFAPSAVDRARALATEAGVDVDFRQEDILTREWEQNAFDLVVGIFIQFVGPKDREIQFAGMKQATRPGGLVLLHGYRPEQLDYGTGGPPYAENMYTEGLLRDAFSTWEVLTCRGYDREVQEGRGHSGMSALIDLVARKPA</sequence>
<proteinExistence type="predicted"/>
<dbReference type="GO" id="GO:0008168">
    <property type="term" value="F:methyltransferase activity"/>
    <property type="evidence" value="ECO:0007669"/>
    <property type="project" value="UniProtKB-KW"/>
</dbReference>